<protein>
    <submittedName>
        <fullName evidence="3">Tetratricopeptide repeat protein</fullName>
    </submittedName>
</protein>
<dbReference type="EMBL" id="JAAMPU010000107">
    <property type="protein sequence ID" value="NMH29056.1"/>
    <property type="molecule type" value="Genomic_DNA"/>
</dbReference>
<proteinExistence type="predicted"/>
<keyword evidence="2" id="KW-0732">Signal</keyword>
<dbReference type="Pfam" id="PF13432">
    <property type="entry name" value="TPR_16"/>
    <property type="match status" value="1"/>
</dbReference>
<reference evidence="3" key="1">
    <citation type="submission" date="2020-02" db="EMBL/GenBank/DDBJ databases">
        <title>Flavobacterium sp. genome.</title>
        <authorList>
            <person name="Jung H.S."/>
            <person name="Baek J.H."/>
            <person name="Jeon C.O."/>
        </authorList>
    </citation>
    <scope>NUCLEOTIDE SEQUENCE</scope>
    <source>
        <strain evidence="3">SE-s28</strain>
    </source>
</reference>
<gene>
    <name evidence="3" type="ORF">G6047_13520</name>
</gene>
<dbReference type="PANTHER" id="PTHR44395">
    <property type="match status" value="1"/>
</dbReference>
<feature type="repeat" description="TPR" evidence="1">
    <location>
        <begin position="311"/>
        <end position="344"/>
    </location>
</feature>
<sequence length="436" mass="49428">MKKTIITAALLMSLISFAQKDELKALKKIYDKDAPSVKDIASFKENLTKAEPLATDEGDKLYVAYYKAYAPLLDASLPENQKNPTAFFSKFSPDAIYSIAKSGDDVVQYEKKTGKKLLSDDILEQDPQMSTMLLNYAVALGEQKKEKDAAKVLYALYLMDKTKTDYLYYAASYSVNGQDFDKAMEYYNELKKINYTGEKTIYTAKSKINDKQEPFNTKAERDQAVKIGTHTLPKEEKEPSKKGEIYKNIALILVQQGKEKEAFEAVAEARRENPDDSGIMLTQADLYLKQKDIENYKKIVGEILAKDPNNADLIYNLGVVAMQGNQDAAAEEYFRKAIAIKPDYANAYINLTAVRMKPDKDIVEKMNKLGTSAADTKKYDQYKAQREKMFRDLLPDLEKAHELMPENETITQNLISVYGFLEMTDKRNALKASLKK</sequence>
<feature type="repeat" description="TPR" evidence="1">
    <location>
        <begin position="243"/>
        <end position="276"/>
    </location>
</feature>
<dbReference type="RefSeq" id="WP_169528151.1">
    <property type="nucleotide sequence ID" value="NZ_JAAMPU010000107.1"/>
</dbReference>
<feature type="signal peptide" evidence="2">
    <location>
        <begin position="1"/>
        <end position="18"/>
    </location>
</feature>
<dbReference type="InterPro" id="IPR011990">
    <property type="entry name" value="TPR-like_helical_dom_sf"/>
</dbReference>
<dbReference type="Proteomes" id="UP000712080">
    <property type="component" value="Unassembled WGS sequence"/>
</dbReference>
<dbReference type="Gene3D" id="1.25.40.10">
    <property type="entry name" value="Tetratricopeptide repeat domain"/>
    <property type="match status" value="3"/>
</dbReference>
<accession>A0A972FN23</accession>
<evidence type="ECO:0000313" key="4">
    <source>
        <dbReference type="Proteomes" id="UP000712080"/>
    </source>
</evidence>
<dbReference type="PROSITE" id="PS50005">
    <property type="entry name" value="TPR"/>
    <property type="match status" value="2"/>
</dbReference>
<keyword evidence="1" id="KW-0802">TPR repeat</keyword>
<dbReference type="InterPro" id="IPR019734">
    <property type="entry name" value="TPR_rpt"/>
</dbReference>
<evidence type="ECO:0000313" key="3">
    <source>
        <dbReference type="EMBL" id="NMH29056.1"/>
    </source>
</evidence>
<dbReference type="SMART" id="SM00028">
    <property type="entry name" value="TPR"/>
    <property type="match status" value="3"/>
</dbReference>
<evidence type="ECO:0000256" key="2">
    <source>
        <dbReference type="SAM" id="SignalP"/>
    </source>
</evidence>
<keyword evidence="4" id="KW-1185">Reference proteome</keyword>
<dbReference type="GO" id="GO:0000030">
    <property type="term" value="F:mannosyltransferase activity"/>
    <property type="evidence" value="ECO:0007669"/>
    <property type="project" value="TreeGrafter"/>
</dbReference>
<dbReference type="AlphaFoldDB" id="A0A972FN23"/>
<feature type="chain" id="PRO_5037675773" evidence="2">
    <location>
        <begin position="19"/>
        <end position="436"/>
    </location>
</feature>
<dbReference type="GO" id="GO:0035269">
    <property type="term" value="P:protein O-linked glycosylation via mannose"/>
    <property type="evidence" value="ECO:0007669"/>
    <property type="project" value="TreeGrafter"/>
</dbReference>
<name>A0A972FN23_9FLAO</name>
<dbReference type="SUPFAM" id="SSF48452">
    <property type="entry name" value="TPR-like"/>
    <property type="match status" value="1"/>
</dbReference>
<evidence type="ECO:0000256" key="1">
    <source>
        <dbReference type="PROSITE-ProRule" id="PRU00339"/>
    </source>
</evidence>
<organism evidence="3 4">
    <name type="scientific">Flavobacterium silvaticum</name>
    <dbReference type="NCBI Taxonomy" id="1852020"/>
    <lineage>
        <taxon>Bacteria</taxon>
        <taxon>Pseudomonadati</taxon>
        <taxon>Bacteroidota</taxon>
        <taxon>Flavobacteriia</taxon>
        <taxon>Flavobacteriales</taxon>
        <taxon>Flavobacteriaceae</taxon>
        <taxon>Flavobacterium</taxon>
    </lineage>
</organism>
<comment type="caution">
    <text evidence="3">The sequence shown here is derived from an EMBL/GenBank/DDBJ whole genome shotgun (WGS) entry which is preliminary data.</text>
</comment>
<dbReference type="PANTHER" id="PTHR44395:SF1">
    <property type="entry name" value="PROTEIN O-MANNOSYL-TRANSFERASE TMTC3"/>
    <property type="match status" value="1"/>
</dbReference>